<dbReference type="InterPro" id="IPR022536">
    <property type="entry name" value="EspC"/>
</dbReference>
<dbReference type="RefSeq" id="WP_130477016.1">
    <property type="nucleotide sequence ID" value="NZ_SFCC01000010.1"/>
</dbReference>
<dbReference type="OrthoDB" id="3402696at2"/>
<protein>
    <submittedName>
        <fullName evidence="1">ESX-1 secretion-associated protein</fullName>
    </submittedName>
</protein>
<organism evidence="1 2">
    <name type="scientific">Amycolatopsis suaedae</name>
    <dbReference type="NCBI Taxonomy" id="2510978"/>
    <lineage>
        <taxon>Bacteria</taxon>
        <taxon>Bacillati</taxon>
        <taxon>Actinomycetota</taxon>
        <taxon>Actinomycetes</taxon>
        <taxon>Pseudonocardiales</taxon>
        <taxon>Pseudonocardiaceae</taxon>
        <taxon>Amycolatopsis</taxon>
    </lineage>
</organism>
<evidence type="ECO:0000313" key="2">
    <source>
        <dbReference type="Proteomes" id="UP000292003"/>
    </source>
</evidence>
<dbReference type="AlphaFoldDB" id="A0A4Q7J6I9"/>
<dbReference type="GO" id="GO:0009306">
    <property type="term" value="P:protein secretion"/>
    <property type="evidence" value="ECO:0007669"/>
    <property type="project" value="InterPro"/>
</dbReference>
<sequence>MTGFNVVGDDLSAHASHLDGLTDRLGTALSAAQTAAMSDDCYGLLCSFIPPIINPMEEQAIDTLKSAQDAMGTTAGNIRTTATTYTERDNDMAQPFVGVEIDGQQV</sequence>
<reference evidence="1 2" key="1">
    <citation type="submission" date="2019-02" db="EMBL/GenBank/DDBJ databases">
        <title>Draft genome sequence of Amycolatopsis sp. 8-3EHSu isolated from roots of Suaeda maritima.</title>
        <authorList>
            <person name="Duangmal K."/>
            <person name="Chantavorakit T."/>
        </authorList>
    </citation>
    <scope>NUCLEOTIDE SEQUENCE [LARGE SCALE GENOMIC DNA]</scope>
    <source>
        <strain evidence="1 2">8-3EHSu</strain>
    </source>
</reference>
<comment type="caution">
    <text evidence="1">The sequence shown here is derived from an EMBL/GenBank/DDBJ whole genome shotgun (WGS) entry which is preliminary data.</text>
</comment>
<evidence type="ECO:0000313" key="1">
    <source>
        <dbReference type="EMBL" id="RZQ61923.1"/>
    </source>
</evidence>
<name>A0A4Q7J6I9_9PSEU</name>
<proteinExistence type="predicted"/>
<dbReference type="EMBL" id="SFCC01000010">
    <property type="protein sequence ID" value="RZQ61923.1"/>
    <property type="molecule type" value="Genomic_DNA"/>
</dbReference>
<dbReference type="Proteomes" id="UP000292003">
    <property type="component" value="Unassembled WGS sequence"/>
</dbReference>
<keyword evidence="2" id="KW-1185">Reference proteome</keyword>
<dbReference type="Pfam" id="PF10824">
    <property type="entry name" value="T7SS_ESX_EspC"/>
    <property type="match status" value="1"/>
</dbReference>
<accession>A0A4Q7J6I9</accession>
<gene>
    <name evidence="1" type="ORF">EWH70_20110</name>
</gene>